<keyword evidence="2 3" id="KW-0238">DNA-binding</keyword>
<dbReference type="InterPro" id="IPR049945">
    <property type="entry name" value="AAA_22"/>
</dbReference>
<evidence type="ECO:0000313" key="6">
    <source>
        <dbReference type="Proteomes" id="UP000190637"/>
    </source>
</evidence>
<dbReference type="Gene3D" id="1.25.40.10">
    <property type="entry name" value="Tetratricopeptide repeat domain"/>
    <property type="match status" value="2"/>
</dbReference>
<dbReference type="Proteomes" id="UP000190637">
    <property type="component" value="Unassembled WGS sequence"/>
</dbReference>
<accession>A0A1T4S676</accession>
<dbReference type="SUPFAM" id="SSF52540">
    <property type="entry name" value="P-loop containing nucleoside triphosphate hydrolases"/>
    <property type="match status" value="1"/>
</dbReference>
<dbReference type="InterPro" id="IPR001867">
    <property type="entry name" value="OmpR/PhoB-type_DNA-bd"/>
</dbReference>
<dbReference type="SMART" id="SM01043">
    <property type="entry name" value="BTAD"/>
    <property type="match status" value="1"/>
</dbReference>
<evidence type="ECO:0000256" key="3">
    <source>
        <dbReference type="PROSITE-ProRule" id="PRU01091"/>
    </source>
</evidence>
<feature type="domain" description="OmpR/PhoB-type" evidence="4">
    <location>
        <begin position="9"/>
        <end position="107"/>
    </location>
</feature>
<evidence type="ECO:0000313" key="5">
    <source>
        <dbReference type="EMBL" id="SKA23398.1"/>
    </source>
</evidence>
<dbReference type="PRINTS" id="PR00364">
    <property type="entry name" value="DISEASERSIST"/>
</dbReference>
<comment type="similarity">
    <text evidence="1">Belongs to the AfsR/DnrI/RedD regulatory family.</text>
</comment>
<keyword evidence="6" id="KW-1185">Reference proteome</keyword>
<dbReference type="EMBL" id="FUWS01000008">
    <property type="protein sequence ID" value="SKA23398.1"/>
    <property type="molecule type" value="Genomic_DNA"/>
</dbReference>
<evidence type="ECO:0000259" key="4">
    <source>
        <dbReference type="PROSITE" id="PS51755"/>
    </source>
</evidence>
<dbReference type="PANTHER" id="PTHR47691">
    <property type="entry name" value="REGULATOR-RELATED"/>
    <property type="match status" value="1"/>
</dbReference>
<dbReference type="STRING" id="1122192.SAMN02745673_03213"/>
<dbReference type="SMART" id="SM00862">
    <property type="entry name" value="Trans_reg_C"/>
    <property type="match status" value="1"/>
</dbReference>
<dbReference type="Gene3D" id="1.10.10.10">
    <property type="entry name" value="Winged helix-like DNA-binding domain superfamily/Winged helix DNA-binding domain"/>
    <property type="match status" value="1"/>
</dbReference>
<dbReference type="InterPro" id="IPR005158">
    <property type="entry name" value="BTAD"/>
</dbReference>
<protein>
    <submittedName>
        <fullName evidence="5">Predicted ATPase</fullName>
    </submittedName>
</protein>
<dbReference type="InterPro" id="IPR011990">
    <property type="entry name" value="TPR-like_helical_dom_sf"/>
</dbReference>
<dbReference type="PANTHER" id="PTHR47691:SF3">
    <property type="entry name" value="HTH-TYPE TRANSCRIPTIONAL REGULATOR RV0890C-RELATED"/>
    <property type="match status" value="1"/>
</dbReference>
<dbReference type="GO" id="GO:0003677">
    <property type="term" value="F:DNA binding"/>
    <property type="evidence" value="ECO:0007669"/>
    <property type="project" value="UniProtKB-UniRule"/>
</dbReference>
<sequence>MSARYRARDPIGDHGTVRFSILGPLTVHDVEGRDVPVAGARLRALLVLLLLHPGRAVGADQLVDGIWPDAPPAGAANALQALVSRLRRILGRRAPVRGEAGGYRLEIQADQVDLWCFEESVRRARAARDAGDPLAAEREYAGALALWRGPALADVAGVDAAEGIAIRLSRLRRAAVVERLEALVDLGRYAEALPDIEAEVARDPLSEPPVGLLMRALAGDGRQAEALTAYERLRRDLAEELGADPSRPLRDLHTRLLRDEAGGRRPPVAESSATVCLPHQMTSFVGRDTEVETVIGLLARERLVTLTGPGGAGKTRLSIEAAARHARRCRHRAVGVWFVELAPVTDGAAVANTVLAALGLRERAVVGLGVGGAMAVSTPLERLREALTDRPVLLVLDNCEHLVREVAEFTARLLAACPEVRVLATSREPLGVAGEHLVTVGSLPLPPADATPAQALASPSVRLFVERAAALSPGFAVDDESVGHVVRICRELDGIPLALELAAARARAMPPALLAARLSDRFRLLSSAQRLASPRHRTLQAVVDWSWDLLDDAERALLRRLAVFANGATLEAVERVCADPGAPGLVGGRDVWSTLFALVDKSLVTVEERPGDTPQTPRYRMLETVRAYGLERLAEEGERERVGEVHAREVLRLWTRADPRLRGPDQLRWMARLHAECDNLTAALRWASDRRDVELGLDLAHAAQWYWQTSGRWSDAARWSSTLVALAGERPTAGHVVAYAECLTVMAVDGEDPGEIDALLSRVEELMGEAGEELQDHPNLVFVPLYHALLAAGTEAVSGLGTVATLESALERIMAWPRQDDPWLRAMRAFLEGIISFQVGRAEYARERLTAAVEGFRRSGDRWGIAQVLTSLAEILRFSDVEAERAALDEGMRLAEEMGLIDAVAVFRIRLASVEAEQGRLDQAYAHLRAVRRPADSGILEGQLSTVVRLAEVEVAWRAGDHDRAEEVLRGLLPVPESTGVALRAQLQVIWHWYHARVAIDRGRHRAAGEHLAAAWDSAQGFAGGPDLAALLETVAVLFVAEGRQERAATLMGYAEALRGLPDLTGHEAARVREALREVDTAAIHERARQATRAQIIAEVDGWLRDHRRACEEGTAGARPAHRE</sequence>
<feature type="DNA-binding region" description="OmpR/PhoB-type" evidence="3">
    <location>
        <begin position="9"/>
        <end position="107"/>
    </location>
</feature>
<dbReference type="InterPro" id="IPR027417">
    <property type="entry name" value="P-loop_NTPase"/>
</dbReference>
<evidence type="ECO:0000256" key="2">
    <source>
        <dbReference type="ARBA" id="ARBA00023125"/>
    </source>
</evidence>
<dbReference type="SUPFAM" id="SSF48452">
    <property type="entry name" value="TPR-like"/>
    <property type="match status" value="2"/>
</dbReference>
<proteinExistence type="inferred from homology"/>
<dbReference type="InterPro" id="IPR036388">
    <property type="entry name" value="WH-like_DNA-bd_sf"/>
</dbReference>
<dbReference type="Pfam" id="PF00486">
    <property type="entry name" value="Trans_reg_C"/>
    <property type="match status" value="1"/>
</dbReference>
<dbReference type="Pfam" id="PF25872">
    <property type="entry name" value="HTH_77"/>
    <property type="match status" value="1"/>
</dbReference>
<dbReference type="InterPro" id="IPR058852">
    <property type="entry name" value="HTH_77"/>
</dbReference>
<gene>
    <name evidence="5" type="ORF">SAMN02745673_03213</name>
</gene>
<dbReference type="Pfam" id="PF03704">
    <property type="entry name" value="BTAD"/>
    <property type="match status" value="1"/>
</dbReference>
<dbReference type="Pfam" id="PF13401">
    <property type="entry name" value="AAA_22"/>
    <property type="match status" value="1"/>
</dbReference>
<dbReference type="InterPro" id="IPR016032">
    <property type="entry name" value="Sig_transdc_resp-reg_C-effctor"/>
</dbReference>
<reference evidence="5 6" key="1">
    <citation type="submission" date="2017-02" db="EMBL/GenBank/DDBJ databases">
        <authorList>
            <person name="Peterson S.W."/>
        </authorList>
    </citation>
    <scope>NUCLEOTIDE SEQUENCE [LARGE SCALE GENOMIC DNA]</scope>
    <source>
        <strain evidence="5 6">DSM 45154</strain>
    </source>
</reference>
<dbReference type="CDD" id="cd15831">
    <property type="entry name" value="BTAD"/>
    <property type="match status" value="1"/>
</dbReference>
<evidence type="ECO:0000256" key="1">
    <source>
        <dbReference type="ARBA" id="ARBA00005820"/>
    </source>
</evidence>
<dbReference type="GO" id="GO:0006355">
    <property type="term" value="P:regulation of DNA-templated transcription"/>
    <property type="evidence" value="ECO:0007669"/>
    <property type="project" value="InterPro"/>
</dbReference>
<name>A0A1T4S676_9ACTN</name>
<organism evidence="5 6">
    <name type="scientific">Marinactinospora thermotolerans DSM 45154</name>
    <dbReference type="NCBI Taxonomy" id="1122192"/>
    <lineage>
        <taxon>Bacteria</taxon>
        <taxon>Bacillati</taxon>
        <taxon>Actinomycetota</taxon>
        <taxon>Actinomycetes</taxon>
        <taxon>Streptosporangiales</taxon>
        <taxon>Nocardiopsidaceae</taxon>
        <taxon>Marinactinospora</taxon>
    </lineage>
</organism>
<dbReference type="SUPFAM" id="SSF46894">
    <property type="entry name" value="C-terminal effector domain of the bipartite response regulators"/>
    <property type="match status" value="1"/>
</dbReference>
<dbReference type="PROSITE" id="PS51755">
    <property type="entry name" value="OMPR_PHOB"/>
    <property type="match status" value="1"/>
</dbReference>
<dbReference type="Gene3D" id="3.40.50.300">
    <property type="entry name" value="P-loop containing nucleotide triphosphate hydrolases"/>
    <property type="match status" value="1"/>
</dbReference>
<dbReference type="GO" id="GO:0000160">
    <property type="term" value="P:phosphorelay signal transduction system"/>
    <property type="evidence" value="ECO:0007669"/>
    <property type="project" value="InterPro"/>
</dbReference>
<dbReference type="AlphaFoldDB" id="A0A1T4S676"/>